<dbReference type="RefSeq" id="WP_377122321.1">
    <property type="nucleotide sequence ID" value="NZ_JBHRSD010000011.1"/>
</dbReference>
<protein>
    <recommendedName>
        <fullName evidence="2">Copper homeostasis protein cutC homolog</fullName>
    </recommendedName>
</protein>
<evidence type="ECO:0000313" key="4">
    <source>
        <dbReference type="Proteomes" id="UP001595453"/>
    </source>
</evidence>
<keyword evidence="4" id="KW-1185">Reference proteome</keyword>
<organism evidence="3 4">
    <name type="scientific">Pseudoalteromonas fenneropenaei</name>
    <dbReference type="NCBI Taxonomy" id="1737459"/>
    <lineage>
        <taxon>Bacteria</taxon>
        <taxon>Pseudomonadati</taxon>
        <taxon>Pseudomonadota</taxon>
        <taxon>Gammaproteobacteria</taxon>
        <taxon>Alteromonadales</taxon>
        <taxon>Pseudoalteromonadaceae</taxon>
        <taxon>Pseudoalteromonas</taxon>
    </lineage>
</organism>
<evidence type="ECO:0000256" key="1">
    <source>
        <dbReference type="ARBA" id="ARBA00007768"/>
    </source>
</evidence>
<evidence type="ECO:0000256" key="2">
    <source>
        <dbReference type="ARBA" id="ARBA00019014"/>
    </source>
</evidence>
<dbReference type="InterPro" id="IPR005627">
    <property type="entry name" value="CutC-like"/>
</dbReference>
<dbReference type="Gene3D" id="3.20.20.380">
    <property type="entry name" value="Copper homeostasis (CutC) domain"/>
    <property type="match status" value="1"/>
</dbReference>
<reference evidence="4" key="1">
    <citation type="journal article" date="2019" name="Int. J. Syst. Evol. Microbiol.">
        <title>The Global Catalogue of Microorganisms (GCM) 10K type strain sequencing project: providing services to taxonomists for standard genome sequencing and annotation.</title>
        <authorList>
            <consortium name="The Broad Institute Genomics Platform"/>
            <consortium name="The Broad Institute Genome Sequencing Center for Infectious Disease"/>
            <person name="Wu L."/>
            <person name="Ma J."/>
        </authorList>
    </citation>
    <scope>NUCLEOTIDE SEQUENCE [LARGE SCALE GENOMIC DNA]</scope>
    <source>
        <strain evidence="4">KCTC 42730</strain>
    </source>
</reference>
<comment type="caution">
    <text evidence="3">The sequence shown here is derived from an EMBL/GenBank/DDBJ whole genome shotgun (WGS) entry which is preliminary data.</text>
</comment>
<comment type="similarity">
    <text evidence="1">Belongs to the CutC family.</text>
</comment>
<evidence type="ECO:0000313" key="3">
    <source>
        <dbReference type="EMBL" id="MFC3032197.1"/>
    </source>
</evidence>
<dbReference type="SUPFAM" id="SSF110395">
    <property type="entry name" value="CutC-like"/>
    <property type="match status" value="1"/>
</dbReference>
<proteinExistence type="inferred from homology"/>
<accession>A0ABV7CHZ1</accession>
<dbReference type="EMBL" id="JBHRSD010000011">
    <property type="protein sequence ID" value="MFC3032197.1"/>
    <property type="molecule type" value="Genomic_DNA"/>
</dbReference>
<dbReference type="Proteomes" id="UP001595453">
    <property type="component" value="Unassembled WGS sequence"/>
</dbReference>
<dbReference type="InterPro" id="IPR036822">
    <property type="entry name" value="CutC-like_dom_sf"/>
</dbReference>
<sequence>MVRNSKILEVCIDADKLPTLAQNIHSALSAGATRIELCAAMASDGLTPTPLAIATAKQAMLPNTELLVMIRPLPGRFVVTSQTLQDMLQSITTAATLGADGVVFGALTESQALDLMTTAKLQQHAAKYGLKSTFHRAFDAIANSEQAITALINLGIHRVLTSGTPWGSNRSALDGQTRIAELLNYANGQIEIVVGGGVNAQNATALFALADNCAACVNANTFSLHSFSGVYHPDGQISANAIQAILQPSQLQETTL</sequence>
<name>A0ABV7CHZ1_9GAMM</name>
<dbReference type="PANTHER" id="PTHR12598:SF0">
    <property type="entry name" value="COPPER HOMEOSTASIS PROTEIN CUTC HOMOLOG"/>
    <property type="match status" value="1"/>
</dbReference>
<dbReference type="PANTHER" id="PTHR12598">
    <property type="entry name" value="COPPER HOMEOSTASIS PROTEIN CUTC"/>
    <property type="match status" value="1"/>
</dbReference>
<dbReference type="Pfam" id="PF03932">
    <property type="entry name" value="CutC"/>
    <property type="match status" value="1"/>
</dbReference>
<gene>
    <name evidence="3" type="ORF">ACFOEE_06675</name>
</gene>